<dbReference type="EMBL" id="DS989842">
    <property type="protein sequence ID" value="EDX78037.1"/>
    <property type="molecule type" value="Genomic_DNA"/>
</dbReference>
<gene>
    <name evidence="1" type="ORF">MC7420_7775</name>
</gene>
<proteinExistence type="predicted"/>
<dbReference type="AlphaFoldDB" id="B4VIX0"/>
<accession>B4VIX0</accession>
<reference evidence="1 2" key="1">
    <citation type="submission" date="2008-07" db="EMBL/GenBank/DDBJ databases">
        <authorList>
            <person name="Tandeau de Marsac N."/>
            <person name="Ferriera S."/>
            <person name="Johnson J."/>
            <person name="Kravitz S."/>
            <person name="Beeson K."/>
            <person name="Sutton G."/>
            <person name="Rogers Y.-H."/>
            <person name="Friedman R."/>
            <person name="Frazier M."/>
            <person name="Venter J.C."/>
        </authorList>
    </citation>
    <scope>NUCLEOTIDE SEQUENCE [LARGE SCALE GENOMIC DNA]</scope>
    <source>
        <strain evidence="1 2">PCC 7420</strain>
    </source>
</reference>
<dbReference type="Proteomes" id="UP000003835">
    <property type="component" value="Unassembled WGS sequence"/>
</dbReference>
<evidence type="ECO:0000313" key="2">
    <source>
        <dbReference type="Proteomes" id="UP000003835"/>
    </source>
</evidence>
<keyword evidence="2" id="KW-1185">Reference proteome</keyword>
<organism evidence="1 2">
    <name type="scientific">Coleofasciculus chthonoplastes PCC 7420</name>
    <dbReference type="NCBI Taxonomy" id="118168"/>
    <lineage>
        <taxon>Bacteria</taxon>
        <taxon>Bacillati</taxon>
        <taxon>Cyanobacteriota</taxon>
        <taxon>Cyanophyceae</taxon>
        <taxon>Coleofasciculales</taxon>
        <taxon>Coleofasciculaceae</taxon>
        <taxon>Coleofasciculus</taxon>
    </lineage>
</organism>
<evidence type="ECO:0000313" key="1">
    <source>
        <dbReference type="EMBL" id="EDX78037.1"/>
    </source>
</evidence>
<dbReference type="STRING" id="118168.MC7420_7775"/>
<name>B4VIX0_9CYAN</name>
<sequence length="132" mass="14614">MNLMDTAQTFLDQCLILSSFLAEPAFNYVGAIALADFIPPNPFGLGILAVYNLTQVQQVLPSLCSLPTLSLYHKIYKYLKEPNQKFNRCSEQDIAYFFQWHPSSNTISTSPSRVSPGECSSTGIHGKMTVSS</sequence>
<protein>
    <submittedName>
        <fullName evidence="1">Uncharacterized protein</fullName>
    </submittedName>
</protein>
<dbReference type="HOGENOM" id="CLU_1913482_0_0_3"/>